<organism evidence="1">
    <name type="scientific">Octopus bimaculoides</name>
    <name type="common">California two-spotted octopus</name>
    <dbReference type="NCBI Taxonomy" id="37653"/>
    <lineage>
        <taxon>Eukaryota</taxon>
        <taxon>Metazoa</taxon>
        <taxon>Spiralia</taxon>
        <taxon>Lophotrochozoa</taxon>
        <taxon>Mollusca</taxon>
        <taxon>Cephalopoda</taxon>
        <taxon>Coleoidea</taxon>
        <taxon>Octopodiformes</taxon>
        <taxon>Octopoda</taxon>
        <taxon>Incirrata</taxon>
        <taxon>Octopodidae</taxon>
        <taxon>Octopus</taxon>
    </lineage>
</organism>
<sequence>MENPAFKGQENRGCPSVNTCRRIKFHRRQLPDGVTRNGVNIIITERMHILKEHS</sequence>
<dbReference type="AlphaFoldDB" id="A0A0L8HAL0"/>
<protein>
    <submittedName>
        <fullName evidence="1">Uncharacterized protein</fullName>
    </submittedName>
</protein>
<accession>A0A0L8HAL0</accession>
<proteinExistence type="predicted"/>
<evidence type="ECO:0000313" key="1">
    <source>
        <dbReference type="EMBL" id="KOF86222.1"/>
    </source>
</evidence>
<reference evidence="1" key="1">
    <citation type="submission" date="2015-07" db="EMBL/GenBank/DDBJ databases">
        <title>MeaNS - Measles Nucleotide Surveillance Program.</title>
        <authorList>
            <person name="Tran T."/>
            <person name="Druce J."/>
        </authorList>
    </citation>
    <scope>NUCLEOTIDE SEQUENCE</scope>
    <source>
        <strain evidence="1">UCB-OBI-ISO-001</strain>
        <tissue evidence="1">Gonad</tissue>
    </source>
</reference>
<name>A0A0L8HAL0_OCTBM</name>
<gene>
    <name evidence="1" type="ORF">OCBIM_22019033mg</name>
</gene>
<dbReference type="EMBL" id="KQ418711">
    <property type="protein sequence ID" value="KOF86222.1"/>
    <property type="molecule type" value="Genomic_DNA"/>
</dbReference>